<dbReference type="Pfam" id="PF04278">
    <property type="entry name" value="Tic22"/>
    <property type="match status" value="1"/>
</dbReference>
<feature type="chain" id="PRO_5046328675" description="Tic22 family protein" evidence="2">
    <location>
        <begin position="25"/>
        <end position="264"/>
    </location>
</feature>
<accession>A0ABY3PJC9</accession>
<keyword evidence="4" id="KW-1185">Reference proteome</keyword>
<evidence type="ECO:0000256" key="2">
    <source>
        <dbReference type="SAM" id="SignalP"/>
    </source>
</evidence>
<dbReference type="PANTHER" id="PTHR33926:SF4">
    <property type="entry name" value="PROTEIN TIC 22, CHLOROPLASTIC"/>
    <property type="match status" value="1"/>
</dbReference>
<dbReference type="Gene3D" id="3.40.1350.100">
    <property type="match status" value="2"/>
</dbReference>
<evidence type="ECO:0000256" key="1">
    <source>
        <dbReference type="SAM" id="MobiDB-lite"/>
    </source>
</evidence>
<dbReference type="InterPro" id="IPR007378">
    <property type="entry name" value="Tic22-like"/>
</dbReference>
<evidence type="ECO:0000313" key="4">
    <source>
        <dbReference type="Proteomes" id="UP001054846"/>
    </source>
</evidence>
<name>A0ABY3PJC9_9CYAN</name>
<gene>
    <name evidence="3" type="ORF">ISF26_18570</name>
</gene>
<dbReference type="EMBL" id="CP063845">
    <property type="protein sequence ID" value="UFP93765.1"/>
    <property type="molecule type" value="Genomic_DNA"/>
</dbReference>
<sequence>MKRWVQGLAAVLVSATVWSPEASALTQEQIIEKLKPVVLFTVATADGKPLLSLPPDGSKGPLVAGVYFSPQDAEAFVAAFKKKDAARGAQLRVQPVSLGNLYRLRLESRGSEEEVTLAFFANRTEVEWALSLLQAAGRKPEDLQGAPLFAATVNSGKKQYLTLQQNNRTVVPVYFTKQDVTAFVDRYRRQQTNPSAPVTVEVLDLEGILEALQEPTDAQIEKVMLVTPRASLDYVRSPSDSPAPAAQPPRSTPAEGLAPSADPH</sequence>
<keyword evidence="2" id="KW-0732">Signal</keyword>
<dbReference type="PANTHER" id="PTHR33926">
    <property type="entry name" value="PROTEIN TIC 22, CHLOROPLASTIC"/>
    <property type="match status" value="1"/>
</dbReference>
<protein>
    <recommendedName>
        <fullName evidence="5">Tic22 family protein</fullName>
    </recommendedName>
</protein>
<feature type="signal peptide" evidence="2">
    <location>
        <begin position="1"/>
        <end position="24"/>
    </location>
</feature>
<organism evidence="3 4">
    <name type="scientific">Gloeobacter morelensis MG652769</name>
    <dbReference type="NCBI Taxonomy" id="2781736"/>
    <lineage>
        <taxon>Bacteria</taxon>
        <taxon>Bacillati</taxon>
        <taxon>Cyanobacteriota</taxon>
        <taxon>Cyanophyceae</taxon>
        <taxon>Gloeobacterales</taxon>
        <taxon>Gloeobacteraceae</taxon>
        <taxon>Gloeobacter</taxon>
        <taxon>Gloeobacter morelensis</taxon>
    </lineage>
</organism>
<proteinExistence type="predicted"/>
<reference evidence="3 4" key="1">
    <citation type="journal article" date="2021" name="Genome Biol. Evol.">
        <title>Complete Genome Sequencing of a Novel Gloeobacter Species from a Waterfall Cave in Mexico.</title>
        <authorList>
            <person name="Saw J.H."/>
            <person name="Cardona T."/>
            <person name="Montejano G."/>
        </authorList>
    </citation>
    <scope>NUCLEOTIDE SEQUENCE [LARGE SCALE GENOMIC DNA]</scope>
    <source>
        <strain evidence="3">MG652769</strain>
    </source>
</reference>
<evidence type="ECO:0000313" key="3">
    <source>
        <dbReference type="EMBL" id="UFP93765.1"/>
    </source>
</evidence>
<dbReference type="RefSeq" id="WP_230840817.1">
    <property type="nucleotide sequence ID" value="NZ_CP063845.1"/>
</dbReference>
<feature type="region of interest" description="Disordered" evidence="1">
    <location>
        <begin position="234"/>
        <end position="264"/>
    </location>
</feature>
<dbReference type="Proteomes" id="UP001054846">
    <property type="component" value="Chromosome"/>
</dbReference>
<evidence type="ECO:0008006" key="5">
    <source>
        <dbReference type="Google" id="ProtNLM"/>
    </source>
</evidence>